<keyword evidence="2" id="KW-1185">Reference proteome</keyword>
<protein>
    <submittedName>
        <fullName evidence="1">Uncharacterized protein</fullName>
    </submittedName>
</protein>
<dbReference type="Proteomes" id="UP000215027">
    <property type="component" value="Chromosome I"/>
</dbReference>
<dbReference type="PANTHER" id="PTHR12631">
    <property type="entry name" value="ALPHA-L-IDURONIDASE"/>
    <property type="match status" value="1"/>
</dbReference>
<gene>
    <name evidence="1" type="ORF">CFX0092_A0149</name>
</gene>
<dbReference type="RefSeq" id="WP_157912786.1">
    <property type="nucleotide sequence ID" value="NZ_LN890655.1"/>
</dbReference>
<dbReference type="InterPro" id="IPR017853">
    <property type="entry name" value="GH"/>
</dbReference>
<evidence type="ECO:0000313" key="2">
    <source>
        <dbReference type="Proteomes" id="UP000215027"/>
    </source>
</evidence>
<dbReference type="Gene3D" id="3.20.20.80">
    <property type="entry name" value="Glycosidases"/>
    <property type="match status" value="1"/>
</dbReference>
<dbReference type="GO" id="GO:0004553">
    <property type="term" value="F:hydrolase activity, hydrolyzing O-glycosyl compounds"/>
    <property type="evidence" value="ECO:0007669"/>
    <property type="project" value="TreeGrafter"/>
</dbReference>
<evidence type="ECO:0000313" key="1">
    <source>
        <dbReference type="EMBL" id="CUS02030.2"/>
    </source>
</evidence>
<dbReference type="OrthoDB" id="143943at2"/>
<proteinExistence type="predicted"/>
<accession>A0A160T110</accession>
<dbReference type="KEGG" id="pbf:CFX0092_A0149"/>
<organism evidence="1 2">
    <name type="scientific">Candidatus Promineifilum breve</name>
    <dbReference type="NCBI Taxonomy" id="1806508"/>
    <lineage>
        <taxon>Bacteria</taxon>
        <taxon>Bacillati</taxon>
        <taxon>Chloroflexota</taxon>
        <taxon>Ardenticatenia</taxon>
        <taxon>Candidatus Promineifilales</taxon>
        <taxon>Candidatus Promineifilaceae</taxon>
        <taxon>Candidatus Promineifilum</taxon>
    </lineage>
</organism>
<dbReference type="EMBL" id="LN890655">
    <property type="protein sequence ID" value="CUS02030.2"/>
    <property type="molecule type" value="Genomic_DNA"/>
</dbReference>
<dbReference type="SUPFAM" id="SSF51445">
    <property type="entry name" value="(Trans)glycosidases"/>
    <property type="match status" value="1"/>
</dbReference>
<reference evidence="1" key="1">
    <citation type="submission" date="2016-01" db="EMBL/GenBank/DDBJ databases">
        <authorList>
            <person name="Mcilroy J.S."/>
            <person name="Karst M S."/>
            <person name="Albertsen M."/>
        </authorList>
    </citation>
    <scope>NUCLEOTIDE SEQUENCE</scope>
    <source>
        <strain evidence="1">Cfx-K</strain>
    </source>
</reference>
<dbReference type="PANTHER" id="PTHR12631:SF10">
    <property type="entry name" value="BETA-XYLOSIDASE-LIKE PROTEIN-RELATED"/>
    <property type="match status" value="1"/>
</dbReference>
<dbReference type="InterPro" id="IPR051923">
    <property type="entry name" value="Glycosyl_Hydrolase_39"/>
</dbReference>
<name>A0A160T110_9CHLR</name>
<dbReference type="AlphaFoldDB" id="A0A160T110"/>
<sequence length="367" mass="40916">MRSFSRNSLSFGPGLRLLAVAILVSLLRPAPALITFGPRVAVETTRPILGVHTRLTDEVEEWKIQRSLQMVREMGASWIVEFFPWAYYQAEDGSVAWEHPDLVIGHAQANGLKVIARLGYTPEWARPADTPLTYLDHDAYEAYAAFAAAFAARYRGQVDYLIIGNEPNLSFEWGYRPATAQDYVDLLRVVYPAVKAANPDITVLAGALAPTLEPAGSPWATNDLVYLRGMYEAGAADYFDGLAVHAYGLSFPATAEPDPAVLNFRRIELARAIMVEFGDAVTPIYITESGWNDHPRWSMAVRPAQRIQYTIDALDYAAANWPYVKTLAIWAFRYPAPVRSYPDNFTLVTPEFVARPIYEALKTYAGN</sequence>